<accession>B8A1B1</accession>
<dbReference type="EMBL" id="BT055353">
    <property type="protein sequence ID" value="ACL53960.1"/>
    <property type="molecule type" value="mRNA"/>
</dbReference>
<proteinExistence type="evidence at transcript level"/>
<organism evidence="1">
    <name type="scientific">Zea mays</name>
    <name type="common">Maize</name>
    <dbReference type="NCBI Taxonomy" id="4577"/>
    <lineage>
        <taxon>Eukaryota</taxon>
        <taxon>Viridiplantae</taxon>
        <taxon>Streptophyta</taxon>
        <taxon>Embryophyta</taxon>
        <taxon>Tracheophyta</taxon>
        <taxon>Spermatophyta</taxon>
        <taxon>Magnoliopsida</taxon>
        <taxon>Liliopsida</taxon>
        <taxon>Poales</taxon>
        <taxon>Poaceae</taxon>
        <taxon>PACMAD clade</taxon>
        <taxon>Panicoideae</taxon>
        <taxon>Andropogonodae</taxon>
        <taxon>Andropogoneae</taxon>
        <taxon>Tripsacinae</taxon>
        <taxon>Zea</taxon>
    </lineage>
</organism>
<protein>
    <submittedName>
        <fullName evidence="1">Uncharacterized protein</fullName>
    </submittedName>
</protein>
<dbReference type="AlphaFoldDB" id="B8A1B1"/>
<evidence type="ECO:0000313" key="1">
    <source>
        <dbReference type="EMBL" id="ACL53960.1"/>
    </source>
</evidence>
<sequence length="121" mass="13162">MWPTSSDPPLATKSPDLAAERDCRASWCDYGSVHAYICGHDPDSIPSTSWYSSRPPEGHWVCGWPECANFPSIDPPLPPGVLDVASVHLSAFPADEQAKEDPGVQQVETAERELVEGKLCL</sequence>
<reference evidence="1" key="1">
    <citation type="journal article" date="2009" name="PLoS Genet.">
        <title>Sequencing, mapping, and analysis of 27,455 maize full-length cDNAs.</title>
        <authorList>
            <person name="Soderlund C."/>
            <person name="Descour A."/>
            <person name="Kudrna D."/>
            <person name="Bomhoff M."/>
            <person name="Boyd L."/>
            <person name="Currie J."/>
            <person name="Angelova A."/>
            <person name="Collura K."/>
            <person name="Wissotski M."/>
            <person name="Ashley E."/>
            <person name="Morrow D."/>
            <person name="Fernandes J."/>
            <person name="Walbot V."/>
            <person name="Yu Y."/>
        </authorList>
    </citation>
    <scope>NUCLEOTIDE SEQUENCE</scope>
    <source>
        <strain evidence="1">B73</strain>
    </source>
</reference>
<name>B8A1B1_MAIZE</name>